<dbReference type="InterPro" id="IPR056884">
    <property type="entry name" value="NPHP3-like_N"/>
</dbReference>
<proteinExistence type="predicted"/>
<evidence type="ECO:0000256" key="1">
    <source>
        <dbReference type="ARBA" id="ARBA00022737"/>
    </source>
</evidence>
<dbReference type="PANTHER" id="PTHR10039">
    <property type="entry name" value="AMELOGENIN"/>
    <property type="match status" value="1"/>
</dbReference>
<evidence type="ECO:0000256" key="2">
    <source>
        <dbReference type="SAM" id="MobiDB-lite"/>
    </source>
</evidence>
<dbReference type="Proteomes" id="UP000054018">
    <property type="component" value="Unassembled WGS sequence"/>
</dbReference>
<evidence type="ECO:0000259" key="3">
    <source>
        <dbReference type="Pfam" id="PF24883"/>
    </source>
</evidence>
<sequence length="436" mass="48840">MLQWQRLILEPLSKIKGTIAGNVVIVIDALDESGPSASRKHILSLLASTEATRLPTNLRILITSRLLPDITRALSAVRSVKPTSLDDIPIAFSERDIRLYVSSELAHLPEIGDMEVWRIARKSNGLFEWARLACEFIKPNMPGRTIMERYNEIMASDTGDGGALLDVMYRMILEDAVPKDEITLARFRSVMRQIMSTSVPQRLGALNEMRSHFPSAEDHFDMMLILEFMTPLLSGIVDRGSIVRPLHSSFYDFLHDPSRSGVYYIDGSSTDKHSSLVSASLHTLSSDPESNIRGLEDSSEDEIDTGQEDADRRTDSVHLEIDEPLVDVWAPGPDFWEFGTSPLSGPEAQRSGVMSRLSRLPLRKRRRVCLLYHGKKTNGKARRISQERGTHCIKSTRYRLLLTPKTDRYAMMDTTKAIVCAVSDRSDLLNIDAGGS</sequence>
<dbReference type="HOGENOM" id="CLU_628696_0_0_1"/>
<feature type="compositionally biased region" description="Acidic residues" evidence="2">
    <location>
        <begin position="297"/>
        <end position="308"/>
    </location>
</feature>
<protein>
    <recommendedName>
        <fullName evidence="3">Nephrocystin 3-like N-terminal domain-containing protein</fullName>
    </recommendedName>
</protein>
<keyword evidence="1" id="KW-0677">Repeat</keyword>
<feature type="compositionally biased region" description="Polar residues" evidence="2">
    <location>
        <begin position="279"/>
        <end position="289"/>
    </location>
</feature>
<gene>
    <name evidence="4" type="ORF">PISMIDRAFT_440775</name>
</gene>
<organism evidence="4 5">
    <name type="scientific">Pisolithus microcarpus 441</name>
    <dbReference type="NCBI Taxonomy" id="765257"/>
    <lineage>
        <taxon>Eukaryota</taxon>
        <taxon>Fungi</taxon>
        <taxon>Dikarya</taxon>
        <taxon>Basidiomycota</taxon>
        <taxon>Agaricomycotina</taxon>
        <taxon>Agaricomycetes</taxon>
        <taxon>Agaricomycetidae</taxon>
        <taxon>Boletales</taxon>
        <taxon>Sclerodermatineae</taxon>
        <taxon>Pisolithaceae</taxon>
        <taxon>Pisolithus</taxon>
    </lineage>
</organism>
<dbReference type="Pfam" id="PF24883">
    <property type="entry name" value="NPHP3_N"/>
    <property type="match status" value="1"/>
</dbReference>
<name>A0A0D0ACE9_9AGAM</name>
<dbReference type="PANTHER" id="PTHR10039:SF14">
    <property type="entry name" value="NACHT DOMAIN-CONTAINING PROTEIN"/>
    <property type="match status" value="1"/>
</dbReference>
<accession>A0A0D0ACE9</accession>
<feature type="domain" description="Nephrocystin 3-like N-terminal" evidence="3">
    <location>
        <begin position="3"/>
        <end position="65"/>
    </location>
</feature>
<evidence type="ECO:0000313" key="5">
    <source>
        <dbReference type="Proteomes" id="UP000054018"/>
    </source>
</evidence>
<dbReference type="STRING" id="765257.A0A0D0ACE9"/>
<keyword evidence="5" id="KW-1185">Reference proteome</keyword>
<dbReference type="EMBL" id="KN833688">
    <property type="protein sequence ID" value="KIK29758.1"/>
    <property type="molecule type" value="Genomic_DNA"/>
</dbReference>
<dbReference type="AlphaFoldDB" id="A0A0D0ACE9"/>
<reference evidence="4 5" key="1">
    <citation type="submission" date="2014-04" db="EMBL/GenBank/DDBJ databases">
        <authorList>
            <consortium name="DOE Joint Genome Institute"/>
            <person name="Kuo A."/>
            <person name="Kohler A."/>
            <person name="Costa M.D."/>
            <person name="Nagy L.G."/>
            <person name="Floudas D."/>
            <person name="Copeland A."/>
            <person name="Barry K.W."/>
            <person name="Cichocki N."/>
            <person name="Veneault-Fourrey C."/>
            <person name="LaButti K."/>
            <person name="Lindquist E.A."/>
            <person name="Lipzen A."/>
            <person name="Lundell T."/>
            <person name="Morin E."/>
            <person name="Murat C."/>
            <person name="Sun H."/>
            <person name="Tunlid A."/>
            <person name="Henrissat B."/>
            <person name="Grigoriev I.V."/>
            <person name="Hibbett D.S."/>
            <person name="Martin F."/>
            <person name="Nordberg H.P."/>
            <person name="Cantor M.N."/>
            <person name="Hua S.X."/>
        </authorList>
    </citation>
    <scope>NUCLEOTIDE SEQUENCE [LARGE SCALE GENOMIC DNA]</scope>
    <source>
        <strain evidence="4 5">441</strain>
    </source>
</reference>
<reference evidence="5" key="2">
    <citation type="submission" date="2015-01" db="EMBL/GenBank/DDBJ databases">
        <title>Evolutionary Origins and Diversification of the Mycorrhizal Mutualists.</title>
        <authorList>
            <consortium name="DOE Joint Genome Institute"/>
            <consortium name="Mycorrhizal Genomics Consortium"/>
            <person name="Kohler A."/>
            <person name="Kuo A."/>
            <person name="Nagy L.G."/>
            <person name="Floudas D."/>
            <person name="Copeland A."/>
            <person name="Barry K.W."/>
            <person name="Cichocki N."/>
            <person name="Veneault-Fourrey C."/>
            <person name="LaButti K."/>
            <person name="Lindquist E.A."/>
            <person name="Lipzen A."/>
            <person name="Lundell T."/>
            <person name="Morin E."/>
            <person name="Murat C."/>
            <person name="Riley R."/>
            <person name="Ohm R."/>
            <person name="Sun H."/>
            <person name="Tunlid A."/>
            <person name="Henrissat B."/>
            <person name="Grigoriev I.V."/>
            <person name="Hibbett D.S."/>
            <person name="Martin F."/>
        </authorList>
    </citation>
    <scope>NUCLEOTIDE SEQUENCE [LARGE SCALE GENOMIC DNA]</scope>
    <source>
        <strain evidence="5">441</strain>
    </source>
</reference>
<dbReference type="OrthoDB" id="2692975at2759"/>
<feature type="region of interest" description="Disordered" evidence="2">
    <location>
        <begin position="279"/>
        <end position="313"/>
    </location>
</feature>
<evidence type="ECO:0000313" key="4">
    <source>
        <dbReference type="EMBL" id="KIK29758.1"/>
    </source>
</evidence>